<accession>A0A2Z7ACN6</accession>
<gene>
    <name evidence="1" type="ORF">F511_41458</name>
</gene>
<keyword evidence="2" id="KW-1185">Reference proteome</keyword>
<dbReference type="OrthoDB" id="1936908at2759"/>
<dbReference type="AlphaFoldDB" id="A0A2Z7ACN6"/>
<organism evidence="1 2">
    <name type="scientific">Dorcoceras hygrometricum</name>
    <dbReference type="NCBI Taxonomy" id="472368"/>
    <lineage>
        <taxon>Eukaryota</taxon>
        <taxon>Viridiplantae</taxon>
        <taxon>Streptophyta</taxon>
        <taxon>Embryophyta</taxon>
        <taxon>Tracheophyta</taxon>
        <taxon>Spermatophyta</taxon>
        <taxon>Magnoliopsida</taxon>
        <taxon>eudicotyledons</taxon>
        <taxon>Gunneridae</taxon>
        <taxon>Pentapetalae</taxon>
        <taxon>asterids</taxon>
        <taxon>lamiids</taxon>
        <taxon>Lamiales</taxon>
        <taxon>Gesneriaceae</taxon>
        <taxon>Didymocarpoideae</taxon>
        <taxon>Trichosporeae</taxon>
        <taxon>Loxocarpinae</taxon>
        <taxon>Dorcoceras</taxon>
    </lineage>
</organism>
<name>A0A2Z7ACN6_9LAMI</name>
<dbReference type="Proteomes" id="UP000250235">
    <property type="component" value="Unassembled WGS sequence"/>
</dbReference>
<protein>
    <submittedName>
        <fullName evidence="1">Uncharacterized protein</fullName>
    </submittedName>
</protein>
<proteinExistence type="predicted"/>
<dbReference type="EMBL" id="KV018598">
    <property type="protein sequence ID" value="KZV16760.1"/>
    <property type="molecule type" value="Genomic_DNA"/>
</dbReference>
<reference evidence="1 2" key="1">
    <citation type="journal article" date="2015" name="Proc. Natl. Acad. Sci. U.S.A.">
        <title>The resurrection genome of Boea hygrometrica: A blueprint for survival of dehydration.</title>
        <authorList>
            <person name="Xiao L."/>
            <person name="Yang G."/>
            <person name="Zhang L."/>
            <person name="Yang X."/>
            <person name="Zhao S."/>
            <person name="Ji Z."/>
            <person name="Zhou Q."/>
            <person name="Hu M."/>
            <person name="Wang Y."/>
            <person name="Chen M."/>
            <person name="Xu Y."/>
            <person name="Jin H."/>
            <person name="Xiao X."/>
            <person name="Hu G."/>
            <person name="Bao F."/>
            <person name="Hu Y."/>
            <person name="Wan P."/>
            <person name="Li L."/>
            <person name="Deng X."/>
            <person name="Kuang T."/>
            <person name="Xiang C."/>
            <person name="Zhu J.K."/>
            <person name="Oliver M.J."/>
            <person name="He Y."/>
        </authorList>
    </citation>
    <scope>NUCLEOTIDE SEQUENCE [LARGE SCALE GENOMIC DNA]</scope>
    <source>
        <strain evidence="2">cv. XS01</strain>
    </source>
</reference>
<evidence type="ECO:0000313" key="2">
    <source>
        <dbReference type="Proteomes" id="UP000250235"/>
    </source>
</evidence>
<evidence type="ECO:0000313" key="1">
    <source>
        <dbReference type="EMBL" id="KZV16760.1"/>
    </source>
</evidence>
<sequence length="112" mass="13000">MDVTITPMETLLKRFQSFKPPTLKGMENSDDCGNCLEDIEQLCDSLDYSDDRRIRLVVHQLHEVAKIWWITMKKALEHRVLLVEPLGSLAFLVQVSPRRSRWDVEFEPVAAC</sequence>